<dbReference type="InParanoid" id="K7KH64"/>
<keyword evidence="5" id="KW-1185">Reference proteome</keyword>
<dbReference type="AlphaFoldDB" id="K7KH64"/>
<dbReference type="InterPro" id="IPR044730">
    <property type="entry name" value="RNase_H-like_dom_plant"/>
</dbReference>
<keyword evidence="1" id="KW-0812">Transmembrane</keyword>
<evidence type="ECO:0000313" key="3">
    <source>
        <dbReference type="EMBL" id="KRH68972.1"/>
    </source>
</evidence>
<gene>
    <name evidence="3" type="ORF">GLYMA_03G261700</name>
</gene>
<dbReference type="PANTHER" id="PTHR34023:SF5">
    <property type="entry name" value="RNASE H TYPE-1 DOMAIN-CONTAINING PROTEIN"/>
    <property type="match status" value="1"/>
</dbReference>
<dbReference type="Gramene" id="KRH68972">
    <property type="protein sequence ID" value="KRH68972"/>
    <property type="gene ID" value="GLYMA_03G261700"/>
</dbReference>
<dbReference type="HOGENOM" id="CLU_1931318_0_0_1"/>
<dbReference type="InterPro" id="IPR002156">
    <property type="entry name" value="RNaseH_domain"/>
</dbReference>
<accession>K7KH64</accession>
<evidence type="ECO:0000256" key="1">
    <source>
        <dbReference type="SAM" id="Phobius"/>
    </source>
</evidence>
<evidence type="ECO:0000313" key="5">
    <source>
        <dbReference type="Proteomes" id="UP000008827"/>
    </source>
</evidence>
<evidence type="ECO:0000313" key="4">
    <source>
        <dbReference type="EnsemblPlants" id="KRH68972"/>
    </source>
</evidence>
<reference evidence="3 4" key="1">
    <citation type="journal article" date="2010" name="Nature">
        <title>Genome sequence of the palaeopolyploid soybean.</title>
        <authorList>
            <person name="Schmutz J."/>
            <person name="Cannon S.B."/>
            <person name="Schlueter J."/>
            <person name="Ma J."/>
            <person name="Mitros T."/>
            <person name="Nelson W."/>
            <person name="Hyten D.L."/>
            <person name="Song Q."/>
            <person name="Thelen J.J."/>
            <person name="Cheng J."/>
            <person name="Xu D."/>
            <person name="Hellsten U."/>
            <person name="May G.D."/>
            <person name="Yu Y."/>
            <person name="Sakurai T."/>
            <person name="Umezawa T."/>
            <person name="Bhattacharyya M.K."/>
            <person name="Sandhu D."/>
            <person name="Valliyodan B."/>
            <person name="Lindquist E."/>
            <person name="Peto M."/>
            <person name="Grant D."/>
            <person name="Shu S."/>
            <person name="Goodstein D."/>
            <person name="Barry K."/>
            <person name="Futrell-Griggs M."/>
            <person name="Abernathy B."/>
            <person name="Du J."/>
            <person name="Tian Z."/>
            <person name="Zhu L."/>
            <person name="Gill N."/>
            <person name="Joshi T."/>
            <person name="Libault M."/>
            <person name="Sethuraman A."/>
            <person name="Zhang X.-C."/>
            <person name="Shinozaki K."/>
            <person name="Nguyen H.T."/>
            <person name="Wing R.A."/>
            <person name="Cregan P."/>
            <person name="Specht J."/>
            <person name="Grimwood J."/>
            <person name="Rokhsar D."/>
            <person name="Stacey G."/>
            <person name="Shoemaker R.C."/>
            <person name="Jackson S.A."/>
        </authorList>
    </citation>
    <scope>NUCLEOTIDE SEQUENCE [LARGE SCALE GENOMIC DNA]</scope>
    <source>
        <strain evidence="4">cv. Williams 82</strain>
        <tissue evidence="3">Callus</tissue>
    </source>
</reference>
<dbReference type="Pfam" id="PF13456">
    <property type="entry name" value="RVT_3"/>
    <property type="match status" value="1"/>
</dbReference>
<dbReference type="EnsemblPlants" id="KRH68972">
    <property type="protein sequence ID" value="KRH68972"/>
    <property type="gene ID" value="GLYMA_03G261700"/>
</dbReference>
<reference evidence="3" key="3">
    <citation type="submission" date="2018-07" db="EMBL/GenBank/DDBJ databases">
        <title>WGS assembly of Glycine max.</title>
        <authorList>
            <person name="Schmutz J."/>
            <person name="Cannon S."/>
            <person name="Schlueter J."/>
            <person name="Ma J."/>
            <person name="Mitros T."/>
            <person name="Nelson W."/>
            <person name="Hyten D."/>
            <person name="Song Q."/>
            <person name="Thelen J."/>
            <person name="Cheng J."/>
            <person name="Xu D."/>
            <person name="Hellsten U."/>
            <person name="May G."/>
            <person name="Yu Y."/>
            <person name="Sakurai T."/>
            <person name="Umezawa T."/>
            <person name="Bhattacharyya M."/>
            <person name="Sandhu D."/>
            <person name="Valliyodan B."/>
            <person name="Lindquist E."/>
            <person name="Peto M."/>
            <person name="Grant D."/>
            <person name="Shu S."/>
            <person name="Goodstein D."/>
            <person name="Barry K."/>
            <person name="Futrell-Griggs M."/>
            <person name="Abernathy B."/>
            <person name="Du J."/>
            <person name="Tian Z."/>
            <person name="Zhu L."/>
            <person name="Gill N."/>
            <person name="Joshi T."/>
            <person name="Libault M."/>
            <person name="Sethuraman A."/>
            <person name="Zhang X."/>
            <person name="Shinozaki K."/>
            <person name="Nguyen H."/>
            <person name="Wing R."/>
            <person name="Cregan P."/>
            <person name="Specht J."/>
            <person name="Grimwood J."/>
            <person name="Rokhsar D."/>
            <person name="Stacey G."/>
            <person name="Shoemaker R."/>
            <person name="Jackson S."/>
        </authorList>
    </citation>
    <scope>NUCLEOTIDE SEQUENCE</scope>
    <source>
        <tissue evidence="3">Callus</tissue>
    </source>
</reference>
<protein>
    <recommendedName>
        <fullName evidence="2">RNase H type-1 domain-containing protein</fullName>
    </recommendedName>
</protein>
<proteinExistence type="predicted"/>
<reference evidence="4" key="2">
    <citation type="submission" date="2018-02" db="UniProtKB">
        <authorList>
            <consortium name="EnsemblPlants"/>
        </authorList>
    </citation>
    <scope>IDENTIFICATION</scope>
    <source>
        <strain evidence="4">Williams 82</strain>
    </source>
</reference>
<dbReference type="GO" id="GO:0003676">
    <property type="term" value="F:nucleic acid binding"/>
    <property type="evidence" value="ECO:0007669"/>
    <property type="project" value="InterPro"/>
</dbReference>
<feature type="transmembrane region" description="Helical" evidence="1">
    <location>
        <begin position="12"/>
        <end position="33"/>
    </location>
</feature>
<sequence length="131" mass="15167">MVRWASVECYVILLVSGLLVFQTIGDLLLIFMLRSWQSSMVFKLLRVEVSRKLSSDALMALDLVFNDKLRFHPYQSVINKIRQFNHFDWEVVFKHTYKEGNKVADWLAKNGASTNQHLICSFNLVILPSSS</sequence>
<evidence type="ECO:0000259" key="2">
    <source>
        <dbReference type="Pfam" id="PF13456"/>
    </source>
</evidence>
<keyword evidence="1" id="KW-0472">Membrane</keyword>
<dbReference type="PaxDb" id="3847-GLYMA03G42255.1"/>
<organism evidence="4">
    <name type="scientific">Glycine max</name>
    <name type="common">Soybean</name>
    <name type="synonym">Glycine hispida</name>
    <dbReference type="NCBI Taxonomy" id="3847"/>
    <lineage>
        <taxon>Eukaryota</taxon>
        <taxon>Viridiplantae</taxon>
        <taxon>Streptophyta</taxon>
        <taxon>Embryophyta</taxon>
        <taxon>Tracheophyta</taxon>
        <taxon>Spermatophyta</taxon>
        <taxon>Magnoliopsida</taxon>
        <taxon>eudicotyledons</taxon>
        <taxon>Gunneridae</taxon>
        <taxon>Pentapetalae</taxon>
        <taxon>rosids</taxon>
        <taxon>fabids</taxon>
        <taxon>Fabales</taxon>
        <taxon>Fabaceae</taxon>
        <taxon>Papilionoideae</taxon>
        <taxon>50 kb inversion clade</taxon>
        <taxon>NPAAA clade</taxon>
        <taxon>indigoferoid/millettioid clade</taxon>
        <taxon>Phaseoleae</taxon>
        <taxon>Glycine</taxon>
        <taxon>Glycine subgen. Soja</taxon>
    </lineage>
</organism>
<name>K7KH64_SOYBN</name>
<dbReference type="PANTHER" id="PTHR34023">
    <property type="entry name" value="RNASE H DOMAIN-CONTAINING PROTEIN"/>
    <property type="match status" value="1"/>
</dbReference>
<dbReference type="EMBL" id="CM000836">
    <property type="protein sequence ID" value="KRH68972.1"/>
    <property type="molecule type" value="Genomic_DNA"/>
</dbReference>
<feature type="domain" description="RNase H type-1" evidence="2">
    <location>
        <begin position="54"/>
        <end position="110"/>
    </location>
</feature>
<keyword evidence="1" id="KW-1133">Transmembrane helix</keyword>
<dbReference type="GO" id="GO:0004523">
    <property type="term" value="F:RNA-DNA hybrid ribonuclease activity"/>
    <property type="evidence" value="ECO:0007669"/>
    <property type="project" value="InterPro"/>
</dbReference>
<dbReference type="CDD" id="cd06222">
    <property type="entry name" value="RNase_H_like"/>
    <property type="match status" value="1"/>
</dbReference>
<dbReference type="Proteomes" id="UP000008827">
    <property type="component" value="Chromosome 3"/>
</dbReference>